<dbReference type="RefSeq" id="WP_182584470.1">
    <property type="nucleotide sequence ID" value="NZ_JABVCQ010000027.1"/>
</dbReference>
<keyword evidence="5" id="KW-1185">Reference proteome</keyword>
<name>A0A839HDY1_9GAMM</name>
<dbReference type="SUPFAM" id="SSF53335">
    <property type="entry name" value="S-adenosyl-L-methionine-dependent methyltransferases"/>
    <property type="match status" value="1"/>
</dbReference>
<dbReference type="Pfam" id="PF01135">
    <property type="entry name" value="PCMT"/>
    <property type="match status" value="1"/>
</dbReference>
<dbReference type="PANTHER" id="PTHR11579:SF18">
    <property type="entry name" value="PROTEIN-L-ISOASPARTATE O-METHYLTRANSFERASE"/>
    <property type="match status" value="1"/>
</dbReference>
<dbReference type="GO" id="GO:0004719">
    <property type="term" value="F:protein-L-isoaspartate (D-aspartate) O-methyltransferase activity"/>
    <property type="evidence" value="ECO:0007669"/>
    <property type="project" value="InterPro"/>
</dbReference>
<sequence length="223" mass="24471">MTTNFEQMRFNMIEQQVRPWEVLDERVLNVLAAFPREDFVPADYRNLAYADIEIPLGDEQSMLPPRIVGRLLQALNVQPGEQVLEIGTGSGYVTACLAQLGGQVRSLDINPMLVDTAYSRLAAHELGWLSVQTADIFAADTPIIGAPFDAIAVTGSLPDETAVAYLIAQLTLGGRLFVVIGQAPLMQAWLITRLSNGDIQRQQLFETCIPPLCNVPQPGSFVF</sequence>
<dbReference type="Gene3D" id="3.40.50.150">
    <property type="entry name" value="Vaccinia Virus protein VP39"/>
    <property type="match status" value="1"/>
</dbReference>
<comment type="similarity">
    <text evidence="1">Belongs to the methyltransferase superfamily. L-isoaspartyl/D-aspartyl protein methyltransferase family.</text>
</comment>
<evidence type="ECO:0000313" key="4">
    <source>
        <dbReference type="EMBL" id="MBB1126841.1"/>
    </source>
</evidence>
<proteinExistence type="inferred from homology"/>
<reference evidence="4 5" key="1">
    <citation type="journal article" date="2020" name="Arch. Microbiol.">
        <title>The genome sequence of the giant phototrophic gammaproteobacterium Thiospirillum jenense gives insight into its physiological properties and phylogenetic relationships.</title>
        <authorList>
            <person name="Imhoff J.F."/>
            <person name="Meyer T.E."/>
            <person name="Kyndt J.A."/>
        </authorList>
    </citation>
    <scope>NUCLEOTIDE SEQUENCE [LARGE SCALE GENOMIC DNA]</scope>
    <source>
        <strain evidence="4 5">DSM 216</strain>
    </source>
</reference>
<evidence type="ECO:0000256" key="1">
    <source>
        <dbReference type="ARBA" id="ARBA00005369"/>
    </source>
</evidence>
<keyword evidence="4" id="KW-0808">Transferase</keyword>
<dbReference type="Proteomes" id="UP000548632">
    <property type="component" value="Unassembled WGS sequence"/>
</dbReference>
<accession>A0A839HDY1</accession>
<evidence type="ECO:0000256" key="2">
    <source>
        <dbReference type="ARBA" id="ARBA00013346"/>
    </source>
</evidence>
<evidence type="ECO:0000256" key="3">
    <source>
        <dbReference type="ARBA" id="ARBA00030757"/>
    </source>
</evidence>
<organism evidence="4 5">
    <name type="scientific">Thiospirillum jenense</name>
    <dbReference type="NCBI Taxonomy" id="1653858"/>
    <lineage>
        <taxon>Bacteria</taxon>
        <taxon>Pseudomonadati</taxon>
        <taxon>Pseudomonadota</taxon>
        <taxon>Gammaproteobacteria</taxon>
        <taxon>Chromatiales</taxon>
        <taxon>Chromatiaceae</taxon>
        <taxon>Thiospirillum</taxon>
    </lineage>
</organism>
<dbReference type="PANTHER" id="PTHR11579">
    <property type="entry name" value="PROTEIN-L-ISOASPARTATE O-METHYLTRANSFERASE"/>
    <property type="match status" value="1"/>
</dbReference>
<dbReference type="InterPro" id="IPR000682">
    <property type="entry name" value="PCMT"/>
</dbReference>
<dbReference type="CDD" id="cd02440">
    <property type="entry name" value="AdoMet_MTases"/>
    <property type="match status" value="1"/>
</dbReference>
<dbReference type="GO" id="GO:0005737">
    <property type="term" value="C:cytoplasm"/>
    <property type="evidence" value="ECO:0007669"/>
    <property type="project" value="TreeGrafter"/>
</dbReference>
<keyword evidence="4" id="KW-0489">Methyltransferase</keyword>
<comment type="caution">
    <text evidence="4">The sequence shown here is derived from an EMBL/GenBank/DDBJ whole genome shotgun (WGS) entry which is preliminary data.</text>
</comment>
<dbReference type="AlphaFoldDB" id="A0A839HDY1"/>
<dbReference type="EMBL" id="JABVCQ010000027">
    <property type="protein sequence ID" value="MBB1126841.1"/>
    <property type="molecule type" value="Genomic_DNA"/>
</dbReference>
<gene>
    <name evidence="4" type="ORF">HUK38_11475</name>
</gene>
<protein>
    <recommendedName>
        <fullName evidence="2">Protein-L-isoaspartate O-methyltransferase</fullName>
    </recommendedName>
    <alternativeName>
        <fullName evidence="3">Protein L-isoaspartyl methyltransferase</fullName>
    </alternativeName>
</protein>
<dbReference type="GO" id="GO:0032259">
    <property type="term" value="P:methylation"/>
    <property type="evidence" value="ECO:0007669"/>
    <property type="project" value="UniProtKB-KW"/>
</dbReference>
<dbReference type="InterPro" id="IPR029063">
    <property type="entry name" value="SAM-dependent_MTases_sf"/>
</dbReference>
<evidence type="ECO:0000313" key="5">
    <source>
        <dbReference type="Proteomes" id="UP000548632"/>
    </source>
</evidence>